<proteinExistence type="predicted"/>
<dbReference type="Proteomes" id="UP000591941">
    <property type="component" value="Unassembled WGS sequence"/>
</dbReference>
<gene>
    <name evidence="3" type="ORF">HNR45_000603</name>
</gene>
<evidence type="ECO:0000313" key="4">
    <source>
        <dbReference type="Proteomes" id="UP000591941"/>
    </source>
</evidence>
<comment type="caution">
    <text evidence="3">The sequence shown here is derived from an EMBL/GenBank/DDBJ whole genome shotgun (WGS) entry which is preliminary data.</text>
</comment>
<organism evidence="3 4">
    <name type="scientific">Negativicoccus succinicivorans</name>
    <dbReference type="NCBI Taxonomy" id="620903"/>
    <lineage>
        <taxon>Bacteria</taxon>
        <taxon>Bacillati</taxon>
        <taxon>Bacillota</taxon>
        <taxon>Negativicutes</taxon>
        <taxon>Veillonellales</taxon>
        <taxon>Veillonellaceae</taxon>
        <taxon>Negativicoccus</taxon>
    </lineage>
</organism>
<sequence>MPVIHVHLLAGRKVEQKRAFVKKVTDAAVAELGCPAQNVRIVFHTLTKEDLAEGGVLRADRD</sequence>
<dbReference type="NCBIfam" id="NF002571">
    <property type="entry name" value="PRK02220.1"/>
    <property type="match status" value="1"/>
</dbReference>
<dbReference type="EMBL" id="JACHHI010000002">
    <property type="protein sequence ID" value="MBB6477573.1"/>
    <property type="molecule type" value="Genomic_DNA"/>
</dbReference>
<feature type="domain" description="4-oxalocrotonate tautomerase-like" evidence="2">
    <location>
        <begin position="2"/>
        <end position="58"/>
    </location>
</feature>
<dbReference type="InterPro" id="IPR014347">
    <property type="entry name" value="Tautomerase/MIF_sf"/>
</dbReference>
<dbReference type="Pfam" id="PF01361">
    <property type="entry name" value="Tautomerase"/>
    <property type="match status" value="1"/>
</dbReference>
<dbReference type="EC" id="5.3.2.6" evidence="3"/>
<dbReference type="SUPFAM" id="SSF55331">
    <property type="entry name" value="Tautomerase/MIF"/>
    <property type="match status" value="1"/>
</dbReference>
<protein>
    <submittedName>
        <fullName evidence="3">4-oxalocrotonate tautomerase</fullName>
        <ecNumber evidence="3">5.3.2.6</ecNumber>
    </submittedName>
</protein>
<keyword evidence="4" id="KW-1185">Reference proteome</keyword>
<keyword evidence="1 3" id="KW-0413">Isomerase</keyword>
<name>A0A841R1D5_9FIRM</name>
<dbReference type="OrthoDB" id="5405937at2"/>
<evidence type="ECO:0000256" key="1">
    <source>
        <dbReference type="ARBA" id="ARBA00023235"/>
    </source>
</evidence>
<evidence type="ECO:0000259" key="2">
    <source>
        <dbReference type="Pfam" id="PF01361"/>
    </source>
</evidence>
<dbReference type="GeneID" id="93485876"/>
<dbReference type="GO" id="GO:0016853">
    <property type="term" value="F:isomerase activity"/>
    <property type="evidence" value="ECO:0007669"/>
    <property type="project" value="UniProtKB-KW"/>
</dbReference>
<accession>A0A841R1D5</accession>
<evidence type="ECO:0000313" key="3">
    <source>
        <dbReference type="EMBL" id="MBB6477573.1"/>
    </source>
</evidence>
<reference evidence="3 4" key="1">
    <citation type="submission" date="2020-08" db="EMBL/GenBank/DDBJ databases">
        <title>Genomic Encyclopedia of Type Strains, Phase IV (KMG-IV): sequencing the most valuable type-strain genomes for metagenomic binning, comparative biology and taxonomic classification.</title>
        <authorList>
            <person name="Goeker M."/>
        </authorList>
    </citation>
    <scope>NUCLEOTIDE SEQUENCE [LARGE SCALE GENOMIC DNA]</scope>
    <source>
        <strain evidence="3 4">DSM 21255</strain>
    </source>
</reference>
<dbReference type="AlphaFoldDB" id="A0A841R1D5"/>
<dbReference type="InterPro" id="IPR004370">
    <property type="entry name" value="4-OT-like_dom"/>
</dbReference>
<dbReference type="Gene3D" id="3.30.429.10">
    <property type="entry name" value="Macrophage Migration Inhibitory Factor"/>
    <property type="match status" value="1"/>
</dbReference>
<dbReference type="RefSeq" id="WP_034437288.1">
    <property type="nucleotide sequence ID" value="NZ_CABWNB010000003.1"/>
</dbReference>